<evidence type="ECO:0000256" key="3">
    <source>
        <dbReference type="ARBA" id="ARBA00004906"/>
    </source>
</evidence>
<evidence type="ECO:0000313" key="19">
    <source>
        <dbReference type="Proteomes" id="UP001218218"/>
    </source>
</evidence>
<evidence type="ECO:0000256" key="8">
    <source>
        <dbReference type="ARBA" id="ARBA00022771"/>
    </source>
</evidence>
<keyword evidence="10" id="KW-0862">Zinc</keyword>
<feature type="transmembrane region" description="Helical" evidence="15">
    <location>
        <begin position="1328"/>
        <end position="1354"/>
    </location>
</feature>
<keyword evidence="7" id="KW-0479">Metal-binding</keyword>
<dbReference type="PANTHER" id="PTHR13145:SF0">
    <property type="entry name" value="E3 UBIQUITIN-PROTEIN LIGASE MARCHF6"/>
    <property type="match status" value="1"/>
</dbReference>
<feature type="transmembrane region" description="Helical" evidence="15">
    <location>
        <begin position="841"/>
        <end position="864"/>
    </location>
</feature>
<evidence type="ECO:0000256" key="13">
    <source>
        <dbReference type="PROSITE-ProRule" id="PRU00175"/>
    </source>
</evidence>
<protein>
    <recommendedName>
        <fullName evidence="4">RING-type E3 ubiquitin transferase</fullName>
        <ecNumber evidence="4">2.3.2.27</ecNumber>
    </recommendedName>
</protein>
<evidence type="ECO:0000256" key="2">
    <source>
        <dbReference type="ARBA" id="ARBA00004141"/>
    </source>
</evidence>
<feature type="transmembrane region" description="Helical" evidence="15">
    <location>
        <begin position="178"/>
        <end position="198"/>
    </location>
</feature>
<feature type="transmembrane region" description="Helical" evidence="15">
    <location>
        <begin position="893"/>
        <end position="917"/>
    </location>
</feature>
<sequence>MDAVPDTCRICSAPAEAEQPLFYPCKCSGTIRYIHQDCLTTWLAHSKKKTCDVCKHPYSFTKVYATDMPTRLPPVLLLRRVAQQSFFAMLFAVRAVVVAIIWLAVLPWATVMTWRTYFSMGDSTAWWISDRPRPPDAPEELSPFYLAFYAEPTGVPPPDTFVARVAAHPFWLSLSSDIFTGQIIASLVVLTFVAVFLLREWISQNARPGVFEDEDPEPIPAPLLPPPPPPLLLAPAPPPPNPNVNDRIALAQRQMDAVRAMDAMRTFDPPPPRPSRKRRYSHKGKEPEEAGGSLVRSSGVAGSVSRRRVRMDDAEKSDEQDGQNLRLPSALPKPDADADADAADEQGGPSDSNPQPSLDSSSQESSWTTASSSFREARMQSAPKDKDKEGRYRRPQLPNTTPTIDDPAVGVVLSPAVPSLSPGLATYRAPEELEPEAGPSRRREYFDRDEDIGVEDIEAEHARYFADAEDDDEDDMPKLQPPSDSEDEEEEEGSPRNDDDMDGDFDIEEDEGGEDEDGEDGGDFDDAEAPIWQAIQIEDDEVAEVGDGEMDAGAAEHEVAAPAPVPPAGGDGAIDLNDDLDGNVEDDMEGAMEAIGMRGPVYGVVQNAALMIFVLDTAIGLLVWIPFTLGKSTALLSLDPQRFLQILHLPIRAMRIVTDPIVDSVMYIVASVLLPLIARIFYRIANLLFFGVLFFISVVFGQQRADKAVEVTSAAVRIYLSLASRPFPHPLFAWSSLSSPTTPVPTEDSNSTLFAFQATIVDAAEPYFAALGKEVRISSDQIRTTWTHLALGHGAKERVFAIALGYVVVMILVSLYLNLFTVGNMKTAGRAVRTAVREQLLVLKVATFIFIELVTFPLGCGIVLDVCTVCLFPEASFVSRIAFFKQAPLTAMFYHWVAGTMFMYSFAVLLSGCRTLLRKGAMWFIKDPQAQDSHPIRDILDRPTLTQLRKICVSGVMYSFVVACVVGSVAGLLYLGSKSILPFRWKNRSPLSNVPVDLIFLHVVLPYTTHYFRPRTGIKRVSKALWKFLASRLRLSSYFFGGRFPEEEYTSKHWLSLLHLDDDCEDPTNIKDGTFRRVPASDNISLPRDMHATAAVTEEGDPFDDEARELIHTQNEEAIKAKRTPHEDYIVVYIPPLFRYRVFAFIATLWVLGAMFLGVVFALPIQLGRSFFGLFVSQTVHDGYSFIAGAYLLWACYLAGRAVDRLDKRRQRRGGDEPRADLRLLVVKRGLLWSAKIAYMVLFLGIIIPTLVAVVVDLYIVLPIRLSLDPILVPRIRIVDEWAMGLLYAKIMLHVNRAQPANPITRGVQHITNNGWMHPEPVTATREVIGPVTFGLLGMILLPGGAFLLAQYFIPIIPRNSRLLFMEVYPAIFVAVAGVRFGAVLFEMLGTWSQAIRDKEFLVEMRLRNLEPEAAANSTEEPNAPMVSPRQDQREA</sequence>
<keyword evidence="6 15" id="KW-0812">Transmembrane</keyword>
<comment type="subcellular location">
    <subcellularLocation>
        <location evidence="2">Membrane</location>
        <topology evidence="2">Multi-pass membrane protein</topology>
    </subcellularLocation>
</comment>
<keyword evidence="8 13" id="KW-0863">Zinc-finger</keyword>
<comment type="pathway">
    <text evidence="3">Protein modification; protein ubiquitination.</text>
</comment>
<dbReference type="InterPro" id="IPR011016">
    <property type="entry name" value="Znf_RING-CH"/>
</dbReference>
<evidence type="ECO:0000256" key="4">
    <source>
        <dbReference type="ARBA" id="ARBA00012483"/>
    </source>
</evidence>
<feature type="transmembrane region" description="Helical" evidence="15">
    <location>
        <begin position="608"/>
        <end position="627"/>
    </location>
</feature>
<evidence type="ECO:0000313" key="18">
    <source>
        <dbReference type="EMBL" id="KAJ7308519.1"/>
    </source>
</evidence>
<comment type="catalytic activity">
    <reaction evidence="1">
        <text>S-ubiquitinyl-[E2 ubiquitin-conjugating enzyme]-L-cysteine + [acceptor protein]-L-lysine = [E2 ubiquitin-conjugating enzyme]-L-cysteine + N(6)-ubiquitinyl-[acceptor protein]-L-lysine.</text>
        <dbReference type="EC" id="2.3.2.27"/>
    </reaction>
</comment>
<feature type="compositionally biased region" description="Acidic residues" evidence="14">
    <location>
        <begin position="447"/>
        <end position="458"/>
    </location>
</feature>
<dbReference type="GO" id="GO:0008270">
    <property type="term" value="F:zinc ion binding"/>
    <property type="evidence" value="ECO:0007669"/>
    <property type="project" value="UniProtKB-KW"/>
</dbReference>
<feature type="transmembrane region" description="Helical" evidence="15">
    <location>
        <begin position="1237"/>
        <end position="1262"/>
    </location>
</feature>
<evidence type="ECO:0000256" key="11">
    <source>
        <dbReference type="ARBA" id="ARBA00022989"/>
    </source>
</evidence>
<feature type="transmembrane region" description="Helical" evidence="15">
    <location>
        <begin position="687"/>
        <end position="705"/>
    </location>
</feature>
<dbReference type="FunFam" id="3.30.40.10:FF:000287">
    <property type="entry name" value="RING finger membrane protein"/>
    <property type="match status" value="1"/>
</dbReference>
<dbReference type="InterPro" id="IPR001841">
    <property type="entry name" value="Znf_RING"/>
</dbReference>
<feature type="transmembrane region" description="Helical" evidence="15">
    <location>
        <begin position="664"/>
        <end position="682"/>
    </location>
</feature>
<name>A0AAD6Z5J3_9AGAR</name>
<dbReference type="SMART" id="SM00744">
    <property type="entry name" value="RINGv"/>
    <property type="match status" value="1"/>
</dbReference>
<feature type="transmembrane region" description="Helical" evidence="15">
    <location>
        <begin position="951"/>
        <end position="974"/>
    </location>
</feature>
<feature type="compositionally biased region" description="Basic and acidic residues" evidence="14">
    <location>
        <begin position="310"/>
        <end position="319"/>
    </location>
</feature>
<feature type="region of interest" description="Disordered" evidence="14">
    <location>
        <begin position="212"/>
        <end position="246"/>
    </location>
</feature>
<evidence type="ECO:0000256" key="7">
    <source>
        <dbReference type="ARBA" id="ARBA00022723"/>
    </source>
</evidence>
<reference evidence="18" key="1">
    <citation type="submission" date="2023-03" db="EMBL/GenBank/DDBJ databases">
        <title>Massive genome expansion in bonnet fungi (Mycena s.s.) driven by repeated elements and novel gene families across ecological guilds.</title>
        <authorList>
            <consortium name="Lawrence Berkeley National Laboratory"/>
            <person name="Harder C.B."/>
            <person name="Miyauchi S."/>
            <person name="Viragh M."/>
            <person name="Kuo A."/>
            <person name="Thoen E."/>
            <person name="Andreopoulos B."/>
            <person name="Lu D."/>
            <person name="Skrede I."/>
            <person name="Drula E."/>
            <person name="Henrissat B."/>
            <person name="Morin E."/>
            <person name="Kohler A."/>
            <person name="Barry K."/>
            <person name="LaButti K."/>
            <person name="Morin E."/>
            <person name="Salamov A."/>
            <person name="Lipzen A."/>
            <person name="Mereny Z."/>
            <person name="Hegedus B."/>
            <person name="Baldrian P."/>
            <person name="Stursova M."/>
            <person name="Weitz H."/>
            <person name="Taylor A."/>
            <person name="Grigoriev I.V."/>
            <person name="Nagy L.G."/>
            <person name="Martin F."/>
            <person name="Kauserud H."/>
        </authorList>
    </citation>
    <scope>NUCLEOTIDE SEQUENCE</scope>
    <source>
        <strain evidence="18">CBHHK002</strain>
    </source>
</reference>
<dbReference type="PANTHER" id="PTHR13145">
    <property type="entry name" value="SSM4 PROTEIN"/>
    <property type="match status" value="1"/>
</dbReference>
<feature type="domain" description="RING-CH-type" evidence="17">
    <location>
        <begin position="1"/>
        <end position="61"/>
    </location>
</feature>
<feature type="transmembrane region" description="Helical" evidence="15">
    <location>
        <begin position="1183"/>
        <end position="1203"/>
    </location>
</feature>
<dbReference type="InterPro" id="IPR013083">
    <property type="entry name" value="Znf_RING/FYVE/PHD"/>
</dbReference>
<evidence type="ECO:0000256" key="9">
    <source>
        <dbReference type="ARBA" id="ARBA00022786"/>
    </source>
</evidence>
<evidence type="ECO:0000259" key="16">
    <source>
        <dbReference type="PROSITE" id="PS50089"/>
    </source>
</evidence>
<feature type="domain" description="RING-type" evidence="16">
    <location>
        <begin position="8"/>
        <end position="55"/>
    </location>
</feature>
<keyword evidence="5" id="KW-0808">Transferase</keyword>
<dbReference type="InterPro" id="IPR056521">
    <property type="entry name" value="MARCHF6-like_C"/>
</dbReference>
<dbReference type="GO" id="GO:0005789">
    <property type="term" value="C:endoplasmic reticulum membrane"/>
    <property type="evidence" value="ECO:0007669"/>
    <property type="project" value="TreeGrafter"/>
</dbReference>
<feature type="compositionally biased region" description="Acidic residues" evidence="14">
    <location>
        <begin position="499"/>
        <end position="526"/>
    </location>
</feature>
<feature type="compositionally biased region" description="Basic and acidic residues" evidence="14">
    <location>
        <begin position="375"/>
        <end position="392"/>
    </location>
</feature>
<evidence type="ECO:0000256" key="10">
    <source>
        <dbReference type="ARBA" id="ARBA00022833"/>
    </source>
</evidence>
<organism evidence="18 19">
    <name type="scientific">Mycena albidolilacea</name>
    <dbReference type="NCBI Taxonomy" id="1033008"/>
    <lineage>
        <taxon>Eukaryota</taxon>
        <taxon>Fungi</taxon>
        <taxon>Dikarya</taxon>
        <taxon>Basidiomycota</taxon>
        <taxon>Agaricomycotina</taxon>
        <taxon>Agaricomycetes</taxon>
        <taxon>Agaricomycetidae</taxon>
        <taxon>Agaricales</taxon>
        <taxon>Marasmiineae</taxon>
        <taxon>Mycenaceae</taxon>
        <taxon>Mycena</taxon>
    </lineage>
</organism>
<dbReference type="GO" id="GO:0061630">
    <property type="term" value="F:ubiquitin protein ligase activity"/>
    <property type="evidence" value="ECO:0007669"/>
    <property type="project" value="UniProtKB-EC"/>
</dbReference>
<dbReference type="CDD" id="cd16702">
    <property type="entry name" value="RING_CH-C4HC3_MARCH6"/>
    <property type="match status" value="1"/>
</dbReference>
<feature type="region of interest" description="Disordered" evidence="14">
    <location>
        <begin position="263"/>
        <end position="526"/>
    </location>
</feature>
<evidence type="ECO:0000256" key="12">
    <source>
        <dbReference type="ARBA" id="ARBA00023136"/>
    </source>
</evidence>
<keyword evidence="9" id="KW-0833">Ubl conjugation pathway</keyword>
<feature type="compositionally biased region" description="Pro residues" evidence="14">
    <location>
        <begin position="218"/>
        <end position="242"/>
    </location>
</feature>
<feature type="transmembrane region" description="Helical" evidence="15">
    <location>
        <begin position="86"/>
        <end position="109"/>
    </location>
</feature>
<keyword evidence="19" id="KW-1185">Reference proteome</keyword>
<dbReference type="Pfam" id="PF23113">
    <property type="entry name" value="MARCHF6_C"/>
    <property type="match status" value="1"/>
</dbReference>
<feature type="compositionally biased region" description="Low complexity" evidence="14">
    <location>
        <begin position="291"/>
        <end position="304"/>
    </location>
</feature>
<dbReference type="GO" id="GO:0036503">
    <property type="term" value="P:ERAD pathway"/>
    <property type="evidence" value="ECO:0007669"/>
    <property type="project" value="TreeGrafter"/>
</dbReference>
<dbReference type="EMBL" id="JARIHO010000085">
    <property type="protein sequence ID" value="KAJ7308519.1"/>
    <property type="molecule type" value="Genomic_DNA"/>
</dbReference>
<dbReference type="Pfam" id="PF12906">
    <property type="entry name" value="RINGv"/>
    <property type="match status" value="1"/>
</dbReference>
<keyword evidence="11 15" id="KW-1133">Transmembrane helix</keyword>
<dbReference type="PROSITE" id="PS50089">
    <property type="entry name" value="ZF_RING_2"/>
    <property type="match status" value="1"/>
</dbReference>
<dbReference type="Proteomes" id="UP001218218">
    <property type="component" value="Unassembled WGS sequence"/>
</dbReference>
<evidence type="ECO:0000256" key="1">
    <source>
        <dbReference type="ARBA" id="ARBA00000900"/>
    </source>
</evidence>
<feature type="transmembrane region" description="Helical" evidence="15">
    <location>
        <begin position="994"/>
        <end position="1012"/>
    </location>
</feature>
<feature type="transmembrane region" description="Helical" evidence="15">
    <location>
        <begin position="799"/>
        <end position="820"/>
    </location>
</feature>
<evidence type="ECO:0000256" key="6">
    <source>
        <dbReference type="ARBA" id="ARBA00022692"/>
    </source>
</evidence>
<feature type="transmembrane region" description="Helical" evidence="15">
    <location>
        <begin position="1142"/>
        <end position="1163"/>
    </location>
</feature>
<evidence type="ECO:0000256" key="15">
    <source>
        <dbReference type="SAM" id="Phobius"/>
    </source>
</evidence>
<dbReference type="EC" id="2.3.2.27" evidence="4"/>
<gene>
    <name evidence="18" type="ORF">DFH08DRAFT_719831</name>
</gene>
<proteinExistence type="predicted"/>
<dbReference type="SUPFAM" id="SSF57850">
    <property type="entry name" value="RING/U-box"/>
    <property type="match status" value="1"/>
</dbReference>
<comment type="caution">
    <text evidence="18">The sequence shown here is derived from an EMBL/GenBank/DDBJ whole genome shotgun (WGS) entry which is preliminary data.</text>
</comment>
<evidence type="ECO:0000259" key="17">
    <source>
        <dbReference type="PROSITE" id="PS51292"/>
    </source>
</evidence>
<feature type="region of interest" description="Disordered" evidence="14">
    <location>
        <begin position="1413"/>
        <end position="1436"/>
    </location>
</feature>
<evidence type="ECO:0000256" key="5">
    <source>
        <dbReference type="ARBA" id="ARBA00022679"/>
    </source>
</evidence>
<dbReference type="Gene3D" id="3.30.40.10">
    <property type="entry name" value="Zinc/RING finger domain, C3HC4 (zinc finger)"/>
    <property type="match status" value="1"/>
</dbReference>
<evidence type="ECO:0000256" key="14">
    <source>
        <dbReference type="SAM" id="MobiDB-lite"/>
    </source>
</evidence>
<dbReference type="PROSITE" id="PS51292">
    <property type="entry name" value="ZF_RING_CH"/>
    <property type="match status" value="1"/>
</dbReference>
<feature type="transmembrane region" description="Helical" evidence="15">
    <location>
        <begin position="1366"/>
        <end position="1386"/>
    </location>
</feature>
<feature type="compositionally biased region" description="Low complexity" evidence="14">
    <location>
        <begin position="357"/>
        <end position="373"/>
    </location>
</feature>
<keyword evidence="12 15" id="KW-0472">Membrane</keyword>
<accession>A0AAD6Z5J3</accession>